<dbReference type="Proteomes" id="UP000305238">
    <property type="component" value="Unassembled WGS sequence"/>
</dbReference>
<feature type="transmembrane region" description="Helical" evidence="1">
    <location>
        <begin position="83"/>
        <end position="102"/>
    </location>
</feature>
<gene>
    <name evidence="2" type="ORF">ETD96_44190</name>
</gene>
<dbReference type="EMBL" id="VCKZ01000779">
    <property type="protein sequence ID" value="TMR21194.1"/>
    <property type="molecule type" value="Genomic_DNA"/>
</dbReference>
<organism evidence="2 3">
    <name type="scientific">Actinomadura geliboluensis</name>
    <dbReference type="NCBI Taxonomy" id="882440"/>
    <lineage>
        <taxon>Bacteria</taxon>
        <taxon>Bacillati</taxon>
        <taxon>Actinomycetota</taxon>
        <taxon>Actinomycetes</taxon>
        <taxon>Streptosporangiales</taxon>
        <taxon>Thermomonosporaceae</taxon>
        <taxon>Actinomadura</taxon>
    </lineage>
</organism>
<dbReference type="AlphaFoldDB" id="A0A5S4FL55"/>
<accession>A0A5S4FL55</accession>
<dbReference type="OrthoDB" id="3628982at2"/>
<evidence type="ECO:0000313" key="3">
    <source>
        <dbReference type="Proteomes" id="UP000305238"/>
    </source>
</evidence>
<evidence type="ECO:0000313" key="2">
    <source>
        <dbReference type="EMBL" id="TMR21194.1"/>
    </source>
</evidence>
<keyword evidence="1" id="KW-0472">Membrane</keyword>
<evidence type="ECO:0008006" key="4">
    <source>
        <dbReference type="Google" id="ProtNLM"/>
    </source>
</evidence>
<sequence>MAGPVTPSCHAFRVELTELLLLDRPLPAPLTRHLAQCADCSAEAASVRRVIRTFERAEPLLPGAAVPVPGPEGPPRRTARRRVAAAGLVLAAAAVLALLHPGGMGLPGDGPEGRPDAAVTLSRPAPMIEHSWGTEVPVSLSGLRPGRTYGLLTGDAHGRRQSAGSVRAGDGHAPMRTCMVTAMARSEITALLVQDESGRMVARLAVPPPTGLRAPPNP</sequence>
<keyword evidence="3" id="KW-1185">Reference proteome</keyword>
<comment type="caution">
    <text evidence="2">The sequence shown here is derived from an EMBL/GenBank/DDBJ whole genome shotgun (WGS) entry which is preliminary data.</text>
</comment>
<feature type="non-terminal residue" evidence="2">
    <location>
        <position position="218"/>
    </location>
</feature>
<name>A0A5S4FL55_9ACTN</name>
<proteinExistence type="predicted"/>
<keyword evidence="1" id="KW-1133">Transmembrane helix</keyword>
<protein>
    <recommendedName>
        <fullName evidence="4">Zf-HC2 domain-containing protein</fullName>
    </recommendedName>
</protein>
<evidence type="ECO:0000256" key="1">
    <source>
        <dbReference type="SAM" id="Phobius"/>
    </source>
</evidence>
<reference evidence="2 3" key="1">
    <citation type="submission" date="2019-05" db="EMBL/GenBank/DDBJ databases">
        <title>Draft genome sequence of Actinomadura geliboluensis A8036.</title>
        <authorList>
            <person name="Saricaoglu S."/>
            <person name="Isik K."/>
        </authorList>
    </citation>
    <scope>NUCLEOTIDE SEQUENCE [LARGE SCALE GENOMIC DNA]</scope>
    <source>
        <strain evidence="2 3">A8036</strain>
    </source>
</reference>
<keyword evidence="1" id="KW-0812">Transmembrane</keyword>
<dbReference type="RefSeq" id="WP_138642405.1">
    <property type="nucleotide sequence ID" value="NZ_VCKZ01000779.1"/>
</dbReference>